<evidence type="ECO:0000256" key="2">
    <source>
        <dbReference type="ARBA" id="ARBA00022552"/>
    </source>
</evidence>
<organism evidence="8 9">
    <name type="scientific">Tulasnella calospora MUT 4182</name>
    <dbReference type="NCBI Taxonomy" id="1051891"/>
    <lineage>
        <taxon>Eukaryota</taxon>
        <taxon>Fungi</taxon>
        <taxon>Dikarya</taxon>
        <taxon>Basidiomycota</taxon>
        <taxon>Agaricomycotina</taxon>
        <taxon>Agaricomycetes</taxon>
        <taxon>Cantharellales</taxon>
        <taxon>Tulasnellaceae</taxon>
        <taxon>Tulasnella</taxon>
    </lineage>
</organism>
<sequence length="476" mass="52769">MSFLPTQIQRHPTTAKGSSPEYQFWKRYKHPVFIKNYSPVTSIHFASVEPHKYAVTSAMRVQIFAPRTQKVVKTITRFNDVARSGNIRHDGKLLVAGDDSGLIQVFDITSRAVLRSLKEHKQPVHVTKFSPKETTQLLSCSDDSTVKLWDIPSQSSVTTFTDHTDYVRSGVMSNLNPSLILTGSYDSTVRLFDARTGAAEMVMGSAERGQAPVEDVLLFPSDTLALSSSGPILRVWDLVAGGRCLRALSNHQKTITCMAFNGSASRLLTGGLDQMVKVYDVSSYRVVHTMRYSAPLLCLAMSPDDTHIAAGMSDGTLSVRRRNTSEEEAQAAAARKEVARTGDFESMLEKIGEPEYLSQRASTKPKGDPDEAKLAKEHRKKLTEYDKLLKQFKYGEALDAVLVPGTSAVTFFSLLQELVYREGLRTALGGRDDVLLEPVLQMLTKYIADTRWGPLACEVAGVLLGEEHRFVIWGKF</sequence>
<dbReference type="GO" id="GO:0006364">
    <property type="term" value="P:rRNA processing"/>
    <property type="evidence" value="ECO:0007669"/>
    <property type="project" value="UniProtKB-KW"/>
</dbReference>
<dbReference type="PROSITE" id="PS50082">
    <property type="entry name" value="WD_REPEATS_2"/>
    <property type="match status" value="3"/>
</dbReference>
<dbReference type="GO" id="GO:0045943">
    <property type="term" value="P:positive regulation of transcription by RNA polymerase I"/>
    <property type="evidence" value="ECO:0007669"/>
    <property type="project" value="TreeGrafter"/>
</dbReference>
<dbReference type="SUPFAM" id="SSF50978">
    <property type="entry name" value="WD40 repeat-like"/>
    <property type="match status" value="1"/>
</dbReference>
<evidence type="ECO:0000313" key="9">
    <source>
        <dbReference type="Proteomes" id="UP000054248"/>
    </source>
</evidence>
<evidence type="ECO:0000256" key="3">
    <source>
        <dbReference type="ARBA" id="ARBA00022574"/>
    </source>
</evidence>
<dbReference type="PROSITE" id="PS50294">
    <property type="entry name" value="WD_REPEATS_REGION"/>
    <property type="match status" value="2"/>
</dbReference>
<keyword evidence="2" id="KW-0698">rRNA processing</keyword>
<keyword evidence="3 6" id="KW-0853">WD repeat</keyword>
<evidence type="ECO:0000313" key="8">
    <source>
        <dbReference type="EMBL" id="KIO32832.1"/>
    </source>
</evidence>
<dbReference type="AlphaFoldDB" id="A0A0C3MGN2"/>
<reference evidence="8 9" key="1">
    <citation type="submission" date="2014-04" db="EMBL/GenBank/DDBJ databases">
        <authorList>
            <consortium name="DOE Joint Genome Institute"/>
            <person name="Kuo A."/>
            <person name="Girlanda M."/>
            <person name="Perotto S."/>
            <person name="Kohler A."/>
            <person name="Nagy L.G."/>
            <person name="Floudas D."/>
            <person name="Copeland A."/>
            <person name="Barry K.W."/>
            <person name="Cichocki N."/>
            <person name="Veneault-Fourrey C."/>
            <person name="LaButti K."/>
            <person name="Lindquist E.A."/>
            <person name="Lipzen A."/>
            <person name="Lundell T."/>
            <person name="Morin E."/>
            <person name="Murat C."/>
            <person name="Sun H."/>
            <person name="Tunlid A."/>
            <person name="Henrissat B."/>
            <person name="Grigoriev I.V."/>
            <person name="Hibbett D.S."/>
            <person name="Martin F."/>
            <person name="Nordberg H.P."/>
            <person name="Cantor M.N."/>
            <person name="Hua S.X."/>
        </authorList>
    </citation>
    <scope>NUCLEOTIDE SEQUENCE [LARGE SCALE GENOMIC DNA]</scope>
    <source>
        <strain evidence="8 9">MUT 4182</strain>
    </source>
</reference>
<protein>
    <recommendedName>
        <fullName evidence="7">U3 small nucleolar RNA-associated protein 15 C-terminal domain-containing protein</fullName>
    </recommendedName>
</protein>
<comment type="subcellular location">
    <subcellularLocation>
        <location evidence="1">Nucleus</location>
        <location evidence="1">Nucleolus</location>
    </subcellularLocation>
</comment>
<dbReference type="InterPro" id="IPR015943">
    <property type="entry name" value="WD40/YVTN_repeat-like_dom_sf"/>
</dbReference>
<dbReference type="PANTHER" id="PTHR19924">
    <property type="entry name" value="UTP15 U3 SMALL NUCLEOLAR RNA-ASSOCIATED PROTEIN 15 FAMILY MEMBER"/>
    <property type="match status" value="1"/>
</dbReference>
<reference evidence="9" key="2">
    <citation type="submission" date="2015-01" db="EMBL/GenBank/DDBJ databases">
        <title>Evolutionary Origins and Diversification of the Mycorrhizal Mutualists.</title>
        <authorList>
            <consortium name="DOE Joint Genome Institute"/>
            <consortium name="Mycorrhizal Genomics Consortium"/>
            <person name="Kohler A."/>
            <person name="Kuo A."/>
            <person name="Nagy L.G."/>
            <person name="Floudas D."/>
            <person name="Copeland A."/>
            <person name="Barry K.W."/>
            <person name="Cichocki N."/>
            <person name="Veneault-Fourrey C."/>
            <person name="LaButti K."/>
            <person name="Lindquist E.A."/>
            <person name="Lipzen A."/>
            <person name="Lundell T."/>
            <person name="Morin E."/>
            <person name="Murat C."/>
            <person name="Riley R."/>
            <person name="Ohm R."/>
            <person name="Sun H."/>
            <person name="Tunlid A."/>
            <person name="Henrissat B."/>
            <person name="Grigoriev I.V."/>
            <person name="Hibbett D.S."/>
            <person name="Martin F."/>
        </authorList>
    </citation>
    <scope>NUCLEOTIDE SEQUENCE [LARGE SCALE GENOMIC DNA]</scope>
    <source>
        <strain evidence="9">MUT 4182</strain>
    </source>
</reference>
<dbReference type="Pfam" id="PF00400">
    <property type="entry name" value="WD40"/>
    <property type="match status" value="4"/>
</dbReference>
<evidence type="ECO:0000256" key="5">
    <source>
        <dbReference type="ARBA" id="ARBA00023242"/>
    </source>
</evidence>
<dbReference type="PANTHER" id="PTHR19924:SF26">
    <property type="entry name" value="U3 SMALL NUCLEOLAR RNA-ASSOCIATED PROTEIN 15 HOMOLOG"/>
    <property type="match status" value="1"/>
</dbReference>
<dbReference type="EMBL" id="KN822952">
    <property type="protein sequence ID" value="KIO32832.1"/>
    <property type="molecule type" value="Genomic_DNA"/>
</dbReference>
<dbReference type="InterPro" id="IPR001680">
    <property type="entry name" value="WD40_rpt"/>
</dbReference>
<dbReference type="OrthoDB" id="431715at2759"/>
<dbReference type="HOGENOM" id="CLU_021102_1_0_1"/>
<proteinExistence type="predicted"/>
<feature type="repeat" description="WD" evidence="6">
    <location>
        <begin position="160"/>
        <end position="202"/>
    </location>
</feature>
<dbReference type="STRING" id="1051891.A0A0C3MGN2"/>
<keyword evidence="9" id="KW-1185">Reference proteome</keyword>
<dbReference type="Proteomes" id="UP000054248">
    <property type="component" value="Unassembled WGS sequence"/>
</dbReference>
<dbReference type="Pfam" id="PF09384">
    <property type="entry name" value="UTP15_C"/>
    <property type="match status" value="1"/>
</dbReference>
<dbReference type="CDD" id="cd00200">
    <property type="entry name" value="WD40"/>
    <property type="match status" value="1"/>
</dbReference>
<evidence type="ECO:0000256" key="6">
    <source>
        <dbReference type="PROSITE-ProRule" id="PRU00221"/>
    </source>
</evidence>
<dbReference type="PRINTS" id="PR00320">
    <property type="entry name" value="GPROTEINBRPT"/>
</dbReference>
<accession>A0A0C3MGN2</accession>
<evidence type="ECO:0000259" key="7">
    <source>
        <dbReference type="Pfam" id="PF09384"/>
    </source>
</evidence>
<keyword evidence="5" id="KW-0539">Nucleus</keyword>
<name>A0A0C3MGN2_9AGAM</name>
<feature type="repeat" description="WD" evidence="6">
    <location>
        <begin position="248"/>
        <end position="289"/>
    </location>
</feature>
<gene>
    <name evidence="8" type="ORF">M407DRAFT_211574</name>
</gene>
<dbReference type="PROSITE" id="PS00678">
    <property type="entry name" value="WD_REPEATS_1"/>
    <property type="match status" value="1"/>
</dbReference>
<dbReference type="InterPro" id="IPR036322">
    <property type="entry name" value="WD40_repeat_dom_sf"/>
</dbReference>
<evidence type="ECO:0000256" key="4">
    <source>
        <dbReference type="ARBA" id="ARBA00022737"/>
    </source>
</evidence>
<feature type="repeat" description="WD" evidence="6">
    <location>
        <begin position="117"/>
        <end position="159"/>
    </location>
</feature>
<dbReference type="SMART" id="SM00320">
    <property type="entry name" value="WD40"/>
    <property type="match status" value="6"/>
</dbReference>
<feature type="domain" description="U3 small nucleolar RNA-associated protein 15 C-terminal" evidence="7">
    <location>
        <begin position="366"/>
        <end position="464"/>
    </location>
</feature>
<dbReference type="InterPro" id="IPR019775">
    <property type="entry name" value="WD40_repeat_CS"/>
</dbReference>
<evidence type="ECO:0000256" key="1">
    <source>
        <dbReference type="ARBA" id="ARBA00004604"/>
    </source>
</evidence>
<dbReference type="InterPro" id="IPR018983">
    <property type="entry name" value="U3_snoRNA-assocProt_15_C"/>
</dbReference>
<keyword evidence="4" id="KW-0677">Repeat</keyword>
<dbReference type="GO" id="GO:0005730">
    <property type="term" value="C:nucleolus"/>
    <property type="evidence" value="ECO:0007669"/>
    <property type="project" value="UniProtKB-SubCell"/>
</dbReference>
<dbReference type="Gene3D" id="2.130.10.10">
    <property type="entry name" value="YVTN repeat-like/Quinoprotein amine dehydrogenase"/>
    <property type="match status" value="2"/>
</dbReference>
<dbReference type="InterPro" id="IPR020472">
    <property type="entry name" value="WD40_PAC1"/>
</dbReference>